<dbReference type="EMBL" id="JABFUD020000012">
    <property type="protein sequence ID" value="KAI5072901.1"/>
    <property type="molecule type" value="Genomic_DNA"/>
</dbReference>
<organism evidence="1 2">
    <name type="scientific">Adiantum capillus-veneris</name>
    <name type="common">Maidenhair fern</name>
    <dbReference type="NCBI Taxonomy" id="13818"/>
    <lineage>
        <taxon>Eukaryota</taxon>
        <taxon>Viridiplantae</taxon>
        <taxon>Streptophyta</taxon>
        <taxon>Embryophyta</taxon>
        <taxon>Tracheophyta</taxon>
        <taxon>Polypodiopsida</taxon>
        <taxon>Polypodiidae</taxon>
        <taxon>Polypodiales</taxon>
        <taxon>Pteridineae</taxon>
        <taxon>Pteridaceae</taxon>
        <taxon>Vittarioideae</taxon>
        <taxon>Adiantum</taxon>
    </lineage>
</organism>
<dbReference type="AlphaFoldDB" id="A0A9D4USA9"/>
<name>A0A9D4USA9_ADICA</name>
<dbReference type="Proteomes" id="UP000886520">
    <property type="component" value="Chromosome 12"/>
</dbReference>
<protein>
    <submittedName>
        <fullName evidence="1">Uncharacterized protein</fullName>
    </submittedName>
</protein>
<reference evidence="1" key="1">
    <citation type="submission" date="2021-01" db="EMBL/GenBank/DDBJ databases">
        <title>Adiantum capillus-veneris genome.</title>
        <authorList>
            <person name="Fang Y."/>
            <person name="Liao Q."/>
        </authorList>
    </citation>
    <scope>NUCLEOTIDE SEQUENCE</scope>
    <source>
        <strain evidence="1">H3</strain>
        <tissue evidence="1">Leaf</tissue>
    </source>
</reference>
<gene>
    <name evidence="1" type="ORF">GOP47_0013007</name>
</gene>
<feature type="non-terminal residue" evidence="1">
    <location>
        <position position="1"/>
    </location>
</feature>
<evidence type="ECO:0000313" key="1">
    <source>
        <dbReference type="EMBL" id="KAI5072901.1"/>
    </source>
</evidence>
<comment type="caution">
    <text evidence="1">The sequence shown here is derived from an EMBL/GenBank/DDBJ whole genome shotgun (WGS) entry which is preliminary data.</text>
</comment>
<proteinExistence type="predicted"/>
<keyword evidence="2" id="KW-1185">Reference proteome</keyword>
<accession>A0A9D4USA9</accession>
<sequence length="122" mass="13034">QEVGGSRPVRGVGRPKHGEGLQVVGAISQVGVAREEGRVALIETGEGCKGDPSRAWRSGKRVCKREHGLPVSIGDAEPGRLEWESVQKRRATGVAQLARGAGWPTIARRGLQGSAIKEESYR</sequence>
<evidence type="ECO:0000313" key="2">
    <source>
        <dbReference type="Proteomes" id="UP000886520"/>
    </source>
</evidence>